<dbReference type="InterPro" id="IPR002017">
    <property type="entry name" value="Spectrin_repeat"/>
</dbReference>
<dbReference type="SUPFAM" id="SSF46966">
    <property type="entry name" value="Spectrin repeat"/>
    <property type="match status" value="1"/>
</dbReference>
<protein>
    <submittedName>
        <fullName evidence="1">Uncharacterized protein</fullName>
    </submittedName>
</protein>
<organism evidence="1 2">
    <name type="scientific">Protopolystoma xenopodis</name>
    <dbReference type="NCBI Taxonomy" id="117903"/>
    <lineage>
        <taxon>Eukaryota</taxon>
        <taxon>Metazoa</taxon>
        <taxon>Spiralia</taxon>
        <taxon>Lophotrochozoa</taxon>
        <taxon>Platyhelminthes</taxon>
        <taxon>Monogenea</taxon>
        <taxon>Polyopisthocotylea</taxon>
        <taxon>Polystomatidea</taxon>
        <taxon>Polystomatidae</taxon>
        <taxon>Protopolystoma</taxon>
    </lineage>
</organism>
<dbReference type="Pfam" id="PF00435">
    <property type="entry name" value="Spectrin"/>
    <property type="match status" value="1"/>
</dbReference>
<keyword evidence="2" id="KW-1185">Reference proteome</keyword>
<evidence type="ECO:0000313" key="1">
    <source>
        <dbReference type="EMBL" id="VEL34765.1"/>
    </source>
</evidence>
<dbReference type="AlphaFoldDB" id="A0A448XED1"/>
<evidence type="ECO:0000313" key="2">
    <source>
        <dbReference type="Proteomes" id="UP000784294"/>
    </source>
</evidence>
<dbReference type="Proteomes" id="UP000784294">
    <property type="component" value="Unassembled WGS sequence"/>
</dbReference>
<name>A0A448XED1_9PLAT</name>
<proteinExistence type="predicted"/>
<dbReference type="OrthoDB" id="5865767at2759"/>
<gene>
    <name evidence="1" type="ORF">PXEA_LOCUS28205</name>
</gene>
<dbReference type="Gene3D" id="1.20.58.60">
    <property type="match status" value="1"/>
</dbReference>
<accession>A0A448XED1</accession>
<dbReference type="EMBL" id="CAAALY010248345">
    <property type="protein sequence ID" value="VEL34765.1"/>
    <property type="molecule type" value="Genomic_DNA"/>
</dbReference>
<sequence>MFGSYPTSRESSITAGPRGEVRERCVQLATGRLLLNELWRERWDRLHLLLEVRQFSRDASACFDWLRSREAQLAAQRRQLGDSLAETLRLLGAHEAFERTLAGAEDRFNVLRRLTTLELRAMEWKPEISTQIQQEKRAKVRNAVQEFLPPMPRPQIRSDSHLVRGGGRLTHIPPGGVRILMTSGQQTQQRQPETTAPSAIQIVASRKMDRAAQKIPRATIDAASAVRGSPWRQGRV</sequence>
<comment type="caution">
    <text evidence="1">The sequence shown here is derived from an EMBL/GenBank/DDBJ whole genome shotgun (WGS) entry which is preliminary data.</text>
</comment>
<reference evidence="1" key="1">
    <citation type="submission" date="2018-11" db="EMBL/GenBank/DDBJ databases">
        <authorList>
            <consortium name="Pathogen Informatics"/>
        </authorList>
    </citation>
    <scope>NUCLEOTIDE SEQUENCE</scope>
</reference>